<dbReference type="RefSeq" id="WP_183675098.1">
    <property type="nucleotide sequence ID" value="NZ_CBCRYX010000009.1"/>
</dbReference>
<keyword evidence="10" id="KW-1185">Reference proteome</keyword>
<dbReference type="InterPro" id="IPR047200">
    <property type="entry name" value="MFS_YcaD-like"/>
</dbReference>
<keyword evidence="4 7" id="KW-0812">Transmembrane</keyword>
<dbReference type="GO" id="GO:0005886">
    <property type="term" value="C:plasma membrane"/>
    <property type="evidence" value="ECO:0007669"/>
    <property type="project" value="UniProtKB-SubCell"/>
</dbReference>
<evidence type="ECO:0000256" key="1">
    <source>
        <dbReference type="ARBA" id="ARBA00004651"/>
    </source>
</evidence>
<evidence type="ECO:0000256" key="6">
    <source>
        <dbReference type="ARBA" id="ARBA00023136"/>
    </source>
</evidence>
<feature type="transmembrane region" description="Helical" evidence="7">
    <location>
        <begin position="41"/>
        <end position="63"/>
    </location>
</feature>
<dbReference type="AlphaFoldDB" id="A0A9Q2D0G8"/>
<keyword evidence="2" id="KW-0813">Transport</keyword>
<dbReference type="GO" id="GO:0022857">
    <property type="term" value="F:transmembrane transporter activity"/>
    <property type="evidence" value="ECO:0007669"/>
    <property type="project" value="InterPro"/>
</dbReference>
<dbReference type="CDD" id="cd17477">
    <property type="entry name" value="MFS_YcaD_like"/>
    <property type="match status" value="1"/>
</dbReference>
<dbReference type="InterPro" id="IPR020846">
    <property type="entry name" value="MFS_dom"/>
</dbReference>
<name>A0A9Q2D0G8_9STAP</name>
<dbReference type="Gene3D" id="1.20.1250.20">
    <property type="entry name" value="MFS general substrate transporter like domains"/>
    <property type="match status" value="2"/>
</dbReference>
<protein>
    <submittedName>
        <fullName evidence="9">MFS family permease</fullName>
    </submittedName>
</protein>
<evidence type="ECO:0000313" key="9">
    <source>
        <dbReference type="EMBL" id="MBB5176500.1"/>
    </source>
</evidence>
<feature type="transmembrane region" description="Helical" evidence="7">
    <location>
        <begin position="276"/>
        <end position="293"/>
    </location>
</feature>
<feature type="domain" description="Major facilitator superfamily (MFS) profile" evidence="8">
    <location>
        <begin position="9"/>
        <end position="389"/>
    </location>
</feature>
<evidence type="ECO:0000256" key="2">
    <source>
        <dbReference type="ARBA" id="ARBA00022448"/>
    </source>
</evidence>
<comment type="caution">
    <text evidence="9">The sequence shown here is derived from an EMBL/GenBank/DDBJ whole genome shotgun (WGS) entry which is preliminary data.</text>
</comment>
<keyword evidence="6 7" id="KW-0472">Membrane</keyword>
<dbReference type="InterPro" id="IPR005828">
    <property type="entry name" value="MFS_sugar_transport-like"/>
</dbReference>
<organism evidence="9 10">
    <name type="scientific">Nosocomiicoccus ampullae</name>
    <dbReference type="NCBI Taxonomy" id="489910"/>
    <lineage>
        <taxon>Bacteria</taxon>
        <taxon>Bacillati</taxon>
        <taxon>Bacillota</taxon>
        <taxon>Bacilli</taxon>
        <taxon>Bacillales</taxon>
        <taxon>Staphylococcaceae</taxon>
        <taxon>Nosocomiicoccus</taxon>
    </lineage>
</organism>
<proteinExistence type="predicted"/>
<evidence type="ECO:0000256" key="5">
    <source>
        <dbReference type="ARBA" id="ARBA00022989"/>
    </source>
</evidence>
<evidence type="ECO:0000313" key="10">
    <source>
        <dbReference type="Proteomes" id="UP000579136"/>
    </source>
</evidence>
<keyword evidence="3" id="KW-1003">Cell membrane</keyword>
<feature type="transmembrane region" description="Helical" evidence="7">
    <location>
        <begin position="134"/>
        <end position="157"/>
    </location>
</feature>
<dbReference type="Pfam" id="PF00083">
    <property type="entry name" value="Sugar_tr"/>
    <property type="match status" value="1"/>
</dbReference>
<reference evidence="9 10" key="1">
    <citation type="submission" date="2020-08" db="EMBL/GenBank/DDBJ databases">
        <title>Genomic Encyclopedia of Type Strains, Phase IV (KMG-IV): sequencing the most valuable type-strain genomes for metagenomic binning, comparative biology and taxonomic classification.</title>
        <authorList>
            <person name="Goeker M."/>
        </authorList>
    </citation>
    <scope>NUCLEOTIDE SEQUENCE [LARGE SCALE GENOMIC DNA]</scope>
    <source>
        <strain evidence="9 10">DSM 19163</strain>
    </source>
</reference>
<feature type="transmembrane region" description="Helical" evidence="7">
    <location>
        <begin position="96"/>
        <end position="113"/>
    </location>
</feature>
<dbReference type="PANTHER" id="PTHR23521:SF2">
    <property type="entry name" value="TRANSPORTER MFS SUPERFAMILY"/>
    <property type="match status" value="1"/>
</dbReference>
<evidence type="ECO:0000256" key="7">
    <source>
        <dbReference type="SAM" id="Phobius"/>
    </source>
</evidence>
<dbReference type="InterPro" id="IPR036259">
    <property type="entry name" value="MFS_trans_sf"/>
</dbReference>
<dbReference type="PANTHER" id="PTHR23521">
    <property type="entry name" value="TRANSPORTER MFS SUPERFAMILY"/>
    <property type="match status" value="1"/>
</dbReference>
<dbReference type="Pfam" id="PF07690">
    <property type="entry name" value="MFS_1"/>
    <property type="match status" value="1"/>
</dbReference>
<feature type="transmembrane region" description="Helical" evidence="7">
    <location>
        <begin position="75"/>
        <end position="90"/>
    </location>
</feature>
<feature type="transmembrane region" description="Helical" evidence="7">
    <location>
        <begin position="364"/>
        <end position="384"/>
    </location>
</feature>
<evidence type="ECO:0000256" key="4">
    <source>
        <dbReference type="ARBA" id="ARBA00022692"/>
    </source>
</evidence>
<evidence type="ECO:0000256" key="3">
    <source>
        <dbReference type="ARBA" id="ARBA00022475"/>
    </source>
</evidence>
<sequence>MKFTSFRARFIVLSIIVCISGFSQGMLLPLISFIFESRGVSATLSGFHTAGLYLGVFVSSFFIEAPLRKYGYQKLVIFGGVVVAVSLFLFPILDSIMFWFILRIIIGIADNVLHMSTQTWLTSTTPQHKIGKVIAVYGLFFSLGFMIGPKVADLVVFGTHVPFVLSSVVTMMAWPLIFTLKGASEAKPASNNVPITFLSTLTNFKTVIVFGWAALMFPMLYGFYESSLNSNFPVFALRNGFEISQITWILPMFNLGAILFQLPIGSLGDRMGRGRLLTWLVSIGSVGFLLMELNKESFVMLTVLFALTGIVCGSMYSLGLGYLTDVIPKTHIAAGNLLISMIFSIGSIIGPVLGGALIGVSGGTLYFSFFTAVMILVLIGNVIFQHQLKNRMNS</sequence>
<gene>
    <name evidence="9" type="ORF">HNQ45_001388</name>
</gene>
<evidence type="ECO:0000259" key="8">
    <source>
        <dbReference type="PROSITE" id="PS50850"/>
    </source>
</evidence>
<feature type="transmembrane region" description="Helical" evidence="7">
    <location>
        <begin position="204"/>
        <end position="223"/>
    </location>
</feature>
<dbReference type="InterPro" id="IPR011701">
    <property type="entry name" value="MFS"/>
</dbReference>
<feature type="transmembrane region" description="Helical" evidence="7">
    <location>
        <begin position="335"/>
        <end position="358"/>
    </location>
</feature>
<dbReference type="EMBL" id="JACHHF010000008">
    <property type="protein sequence ID" value="MBB5176500.1"/>
    <property type="molecule type" value="Genomic_DNA"/>
</dbReference>
<feature type="transmembrane region" description="Helical" evidence="7">
    <location>
        <begin position="243"/>
        <end position="264"/>
    </location>
</feature>
<accession>A0A9Q2D0G8</accession>
<dbReference type="Proteomes" id="UP000579136">
    <property type="component" value="Unassembled WGS sequence"/>
</dbReference>
<dbReference type="PROSITE" id="PS50850">
    <property type="entry name" value="MFS"/>
    <property type="match status" value="1"/>
</dbReference>
<feature type="transmembrane region" description="Helical" evidence="7">
    <location>
        <begin position="12"/>
        <end position="35"/>
    </location>
</feature>
<feature type="transmembrane region" description="Helical" evidence="7">
    <location>
        <begin position="299"/>
        <end position="323"/>
    </location>
</feature>
<feature type="transmembrane region" description="Helical" evidence="7">
    <location>
        <begin position="163"/>
        <end position="183"/>
    </location>
</feature>
<comment type="subcellular location">
    <subcellularLocation>
        <location evidence="1">Cell membrane</location>
        <topology evidence="1">Multi-pass membrane protein</topology>
    </subcellularLocation>
</comment>
<dbReference type="SUPFAM" id="SSF103473">
    <property type="entry name" value="MFS general substrate transporter"/>
    <property type="match status" value="1"/>
</dbReference>
<keyword evidence="5 7" id="KW-1133">Transmembrane helix</keyword>